<proteinExistence type="predicted"/>
<evidence type="ECO:0000313" key="2">
    <source>
        <dbReference type="EMBL" id="QAA33489.1"/>
    </source>
</evidence>
<reference evidence="2 3" key="1">
    <citation type="submission" date="2018-01" db="EMBL/GenBank/DDBJ databases">
        <title>Genome Sequencing and Assembly of Anaerobacter polyendosporus strain CT4.</title>
        <authorList>
            <person name="Tachaapaikoon C."/>
            <person name="Sutheeworapong S."/>
            <person name="Jenjaroenpun P."/>
            <person name="Wongsurawat T."/>
            <person name="Nookeaw I."/>
            <person name="Cheawchanlertfa P."/>
            <person name="Kosugi A."/>
            <person name="Cheevadhanarak S."/>
            <person name="Ratanakhanokchai K."/>
        </authorList>
    </citation>
    <scope>NUCLEOTIDE SEQUENCE [LARGE SCALE GENOMIC DNA]</scope>
    <source>
        <strain evidence="2 3">CT4</strain>
    </source>
</reference>
<dbReference type="InterPro" id="IPR001584">
    <property type="entry name" value="Integrase_cat-core"/>
</dbReference>
<accession>A0A3R5THD3</accession>
<feature type="domain" description="Integrase catalytic" evidence="1">
    <location>
        <begin position="1"/>
        <end position="69"/>
    </location>
</feature>
<dbReference type="AlphaFoldDB" id="A0A3R5THD3"/>
<protein>
    <recommendedName>
        <fullName evidence="1">Integrase catalytic domain-containing protein</fullName>
    </recommendedName>
</protein>
<dbReference type="RefSeq" id="WP_128214212.1">
    <property type="nucleotide sequence ID" value="NZ_CP025746.1"/>
</dbReference>
<dbReference type="Pfam" id="PF22483">
    <property type="entry name" value="Mu-transpos_C_2"/>
    <property type="match status" value="1"/>
</dbReference>
<dbReference type="PROSITE" id="PS50994">
    <property type="entry name" value="INTEGRASE"/>
    <property type="match status" value="1"/>
</dbReference>
<dbReference type="OrthoDB" id="3193769at2"/>
<dbReference type="GO" id="GO:0015074">
    <property type="term" value="P:DNA integration"/>
    <property type="evidence" value="ECO:0007669"/>
    <property type="project" value="InterPro"/>
</dbReference>
<name>A0A3R5THD3_9CLOT</name>
<dbReference type="PANTHER" id="PTHR35004">
    <property type="entry name" value="TRANSPOSASE RV3428C-RELATED"/>
    <property type="match status" value="1"/>
</dbReference>
<dbReference type="KEGG" id="cmah:C1I91_18565"/>
<evidence type="ECO:0000259" key="1">
    <source>
        <dbReference type="PROSITE" id="PS50994"/>
    </source>
</evidence>
<dbReference type="Proteomes" id="UP000286268">
    <property type="component" value="Chromosome"/>
</dbReference>
<organism evidence="2 3">
    <name type="scientific">Clostridium manihotivorum</name>
    <dbReference type="NCBI Taxonomy" id="2320868"/>
    <lineage>
        <taxon>Bacteria</taxon>
        <taxon>Bacillati</taxon>
        <taxon>Bacillota</taxon>
        <taxon>Clostridia</taxon>
        <taxon>Eubacteriales</taxon>
        <taxon>Clostridiaceae</taxon>
        <taxon>Clostridium</taxon>
    </lineage>
</organism>
<gene>
    <name evidence="2" type="ORF">C1I91_18565</name>
</gene>
<keyword evidence="3" id="KW-1185">Reference proteome</keyword>
<evidence type="ECO:0000313" key="3">
    <source>
        <dbReference type="Proteomes" id="UP000286268"/>
    </source>
</evidence>
<sequence length="113" mass="13079">MNACNPYRPRTKGKIEKPFQYIEEQFVKGNKFDSMTHLNKAAEAFIEDSNNLKHGTTLRITNEYFTEEIPYLAPVKDKPFIITDLKERKVSLDSFISVDAVKYSVPIEYVGKK</sequence>
<dbReference type="InterPro" id="IPR054353">
    <property type="entry name" value="IstA-like_C"/>
</dbReference>
<dbReference type="EMBL" id="CP025746">
    <property type="protein sequence ID" value="QAA33489.1"/>
    <property type="molecule type" value="Genomic_DNA"/>
</dbReference>